<accession>A0AAP0NVG4</accession>
<organism evidence="1 2">
    <name type="scientific">Stephania yunnanensis</name>
    <dbReference type="NCBI Taxonomy" id="152371"/>
    <lineage>
        <taxon>Eukaryota</taxon>
        <taxon>Viridiplantae</taxon>
        <taxon>Streptophyta</taxon>
        <taxon>Embryophyta</taxon>
        <taxon>Tracheophyta</taxon>
        <taxon>Spermatophyta</taxon>
        <taxon>Magnoliopsida</taxon>
        <taxon>Ranunculales</taxon>
        <taxon>Menispermaceae</taxon>
        <taxon>Menispermoideae</taxon>
        <taxon>Cissampelideae</taxon>
        <taxon>Stephania</taxon>
    </lineage>
</organism>
<comment type="caution">
    <text evidence="1">The sequence shown here is derived from an EMBL/GenBank/DDBJ whole genome shotgun (WGS) entry which is preliminary data.</text>
</comment>
<gene>
    <name evidence="1" type="ORF">Syun_018929</name>
</gene>
<dbReference type="AlphaFoldDB" id="A0AAP0NVG4"/>
<proteinExistence type="predicted"/>
<reference evidence="1 2" key="1">
    <citation type="submission" date="2024-01" db="EMBL/GenBank/DDBJ databases">
        <title>Genome assemblies of Stephania.</title>
        <authorList>
            <person name="Yang L."/>
        </authorList>
    </citation>
    <scope>NUCLEOTIDE SEQUENCE [LARGE SCALE GENOMIC DNA]</scope>
    <source>
        <strain evidence="1">YNDBR</strain>
        <tissue evidence="1">Leaf</tissue>
    </source>
</reference>
<keyword evidence="2" id="KW-1185">Reference proteome</keyword>
<sequence>MDITETNPFTHEVKVDLDMFCKLLLHWICGKIDSRDIVAIDHCSSRQWLMELNK</sequence>
<evidence type="ECO:0000313" key="2">
    <source>
        <dbReference type="Proteomes" id="UP001420932"/>
    </source>
</evidence>
<protein>
    <submittedName>
        <fullName evidence="1">Uncharacterized protein</fullName>
    </submittedName>
</protein>
<name>A0AAP0NVG4_9MAGN</name>
<evidence type="ECO:0000313" key="1">
    <source>
        <dbReference type="EMBL" id="KAK9121312.1"/>
    </source>
</evidence>
<dbReference type="EMBL" id="JBBNAF010000008">
    <property type="protein sequence ID" value="KAK9121312.1"/>
    <property type="molecule type" value="Genomic_DNA"/>
</dbReference>
<dbReference type="Proteomes" id="UP001420932">
    <property type="component" value="Unassembled WGS sequence"/>
</dbReference>